<evidence type="ECO:0000313" key="3">
    <source>
        <dbReference type="EMBL" id="MDT9001042.1"/>
    </source>
</evidence>
<protein>
    <submittedName>
        <fullName evidence="3">S8 family serine peptidase</fullName>
    </submittedName>
</protein>
<dbReference type="InterPro" id="IPR000209">
    <property type="entry name" value="Peptidase_S8/S53_dom"/>
</dbReference>
<comment type="caution">
    <text evidence="3">The sequence shown here is derived from an EMBL/GenBank/DDBJ whole genome shotgun (WGS) entry which is preliminary data.</text>
</comment>
<evidence type="ECO:0000259" key="2">
    <source>
        <dbReference type="Pfam" id="PF00082"/>
    </source>
</evidence>
<dbReference type="InterPro" id="IPR036852">
    <property type="entry name" value="Peptidase_S8/S53_dom_sf"/>
</dbReference>
<dbReference type="Proteomes" id="UP001246372">
    <property type="component" value="Unassembled WGS sequence"/>
</dbReference>
<gene>
    <name evidence="3" type="ORF">RQP53_17320</name>
</gene>
<dbReference type="SUPFAM" id="SSF52743">
    <property type="entry name" value="Subtilisin-like"/>
    <property type="match status" value="1"/>
</dbReference>
<feature type="region of interest" description="Disordered" evidence="1">
    <location>
        <begin position="1"/>
        <end position="22"/>
    </location>
</feature>
<dbReference type="Gene3D" id="2.60.120.1290">
    <property type="match status" value="1"/>
</dbReference>
<evidence type="ECO:0000256" key="1">
    <source>
        <dbReference type="SAM" id="MobiDB-lite"/>
    </source>
</evidence>
<accession>A0ABU3PFW2</accession>
<dbReference type="RefSeq" id="WP_315651927.1">
    <property type="nucleotide sequence ID" value="NZ_JAVXZY010000007.1"/>
</dbReference>
<dbReference type="EMBL" id="JAVXZY010000007">
    <property type="protein sequence ID" value="MDT9001042.1"/>
    <property type="molecule type" value="Genomic_DNA"/>
</dbReference>
<dbReference type="Pfam" id="PF00082">
    <property type="entry name" value="Peptidase_S8"/>
    <property type="match status" value="1"/>
</dbReference>
<organism evidence="3 4">
    <name type="scientific">Roseateles aquae</name>
    <dbReference type="NCBI Taxonomy" id="3077235"/>
    <lineage>
        <taxon>Bacteria</taxon>
        <taxon>Pseudomonadati</taxon>
        <taxon>Pseudomonadota</taxon>
        <taxon>Betaproteobacteria</taxon>
        <taxon>Burkholderiales</taxon>
        <taxon>Sphaerotilaceae</taxon>
        <taxon>Roseateles</taxon>
    </lineage>
</organism>
<feature type="domain" description="Peptidase S8/S53" evidence="2">
    <location>
        <begin position="179"/>
        <end position="644"/>
    </location>
</feature>
<sequence length="679" mass="73975">MYQQWGRALQAPTGPKDGKGTSALNLKALPDLYARWAELSGWRSFVREERDRDWLQGEARVRILAKAPDMATLDKALASHTLLQIAPAYHQKIPGGQKRSLFFTATLARKDLPRLSKELNLRWELAVPLRDARSVAEGSAHGYFAQSVDQAAFSKPTVFEWAASKAKRHAATPKLGDTIAVIDFGCPFLNSAYRDSRPGRTGTRIKALWDQGSNSPTAPKPGSVWAAVHAFEHGRQLDSASLSAMYERLHSGLGVTCTDEQRAYRGLDYLIAYDDPRRRVWYATHGSHVLETAGGTIDPLTGAPDSGASNADLLFVQLPALTAADSSGGSLSAHLLDGVRYAMDRCEKDSRLVVNISYGTFAGPHDGSSLIEQAFDELLEARDKNFAIVLGAGNAREAQCHARRLASAKKPAKLRLKLSEGATSDTFLECWYTPTPAATLKLRTRTAEGDWSDWVRPGEWQTLRDSVRGQALAAVLHETSVSNGERAMALLAFAPTANPADDDGALLEPGVWDIELACDVPGSEDAGIVVDVWVERDDPNYLRNVEQSHLLDLSLDDHDDCLSNLATGRHTLVAGGFRLSSGRVASYSSVGPQRDPRTAGLTLLPLVYAACERDDEQTSIAAAAVRSGERFCMAGTSVAAPVLTRRVFNQLKRGAVSREEWPAVLSDLCRTDEFLRPCN</sequence>
<reference evidence="3" key="1">
    <citation type="submission" date="2023-09" db="EMBL/GenBank/DDBJ databases">
        <title>Paucibacter sp. APW11 Genome sequencing and assembly.</title>
        <authorList>
            <person name="Kim I."/>
        </authorList>
    </citation>
    <scope>NUCLEOTIDE SEQUENCE</scope>
    <source>
        <strain evidence="3">APW11</strain>
    </source>
</reference>
<proteinExistence type="predicted"/>
<evidence type="ECO:0000313" key="4">
    <source>
        <dbReference type="Proteomes" id="UP001246372"/>
    </source>
</evidence>
<keyword evidence="4" id="KW-1185">Reference proteome</keyword>
<name>A0ABU3PFW2_9BURK</name>
<dbReference type="Gene3D" id="3.40.50.200">
    <property type="entry name" value="Peptidase S8/S53 domain"/>
    <property type="match status" value="1"/>
</dbReference>